<keyword evidence="3 7" id="KW-0812">Transmembrane</keyword>
<evidence type="ECO:0000313" key="9">
    <source>
        <dbReference type="Proteomes" id="UP000046393"/>
    </source>
</evidence>
<sequence length="289" mass="34288">MLKHSENLVLRFLISVVRWFPVFFIFAIICWAYYAYVVQLCFRTVVHNLEASIFLIVFHILLFLFLWTYYKTVFTPVGKPLKIFYLPAEVKQELETAENEQECNMIFDRFVRQHQIPVLNRAFDGTIRYCSKCSCIKPDRSHHCSVCGHCVLKFDHHCPWVNTCVNYRNYKFFVLFLGYGLLLCLWGLFSDLPYFIGFWKSNIRLNNGIGRFHILFLFFVSGMFSVSLSCLFFYHLYLTAHNQSTIESFRPPVFSYGVDKKAYNLGIRRNFIEIFGTNRLLWFLPLFSS</sequence>
<keyword evidence="4 7" id="KW-1133">Transmembrane helix</keyword>
<dbReference type="WBParaSite" id="SMUV_0000070701-mRNA-1">
    <property type="protein sequence ID" value="SMUV_0000070701-mRNA-1"/>
    <property type="gene ID" value="SMUV_0000070701"/>
</dbReference>
<evidence type="ECO:0000256" key="6">
    <source>
        <dbReference type="ARBA" id="ARBA00023315"/>
    </source>
</evidence>
<evidence type="ECO:0000256" key="5">
    <source>
        <dbReference type="ARBA" id="ARBA00023136"/>
    </source>
</evidence>
<feature type="transmembrane region" description="Helical" evidence="7">
    <location>
        <begin position="172"/>
        <end position="189"/>
    </location>
</feature>
<dbReference type="GO" id="GO:0016020">
    <property type="term" value="C:membrane"/>
    <property type="evidence" value="ECO:0007669"/>
    <property type="project" value="UniProtKB-SubCell"/>
</dbReference>
<dbReference type="Proteomes" id="UP000046393">
    <property type="component" value="Unplaced"/>
</dbReference>
<dbReference type="InterPro" id="IPR001594">
    <property type="entry name" value="Palmitoyltrfase_DHHC"/>
</dbReference>
<organism evidence="9 10">
    <name type="scientific">Syphacia muris</name>
    <dbReference type="NCBI Taxonomy" id="451379"/>
    <lineage>
        <taxon>Eukaryota</taxon>
        <taxon>Metazoa</taxon>
        <taxon>Ecdysozoa</taxon>
        <taxon>Nematoda</taxon>
        <taxon>Chromadorea</taxon>
        <taxon>Rhabditida</taxon>
        <taxon>Spirurina</taxon>
        <taxon>Oxyuridomorpha</taxon>
        <taxon>Oxyuroidea</taxon>
        <taxon>Oxyuridae</taxon>
        <taxon>Syphacia</taxon>
    </lineage>
</organism>
<dbReference type="STRING" id="451379.A0A0N5A9D3"/>
<protein>
    <recommendedName>
        <fullName evidence="7">Palmitoyltransferase</fullName>
        <ecNumber evidence="7">2.3.1.225</ecNumber>
    </recommendedName>
</protein>
<comment type="domain">
    <text evidence="7">The DHHC domain is required for palmitoyltransferase activity.</text>
</comment>
<accession>A0A0N5A9D3</accession>
<keyword evidence="6 7" id="KW-0012">Acyltransferase</keyword>
<evidence type="ECO:0000256" key="4">
    <source>
        <dbReference type="ARBA" id="ARBA00022989"/>
    </source>
</evidence>
<dbReference type="PROSITE" id="PS50216">
    <property type="entry name" value="DHHC"/>
    <property type="match status" value="1"/>
</dbReference>
<evidence type="ECO:0000256" key="2">
    <source>
        <dbReference type="ARBA" id="ARBA00022679"/>
    </source>
</evidence>
<comment type="similarity">
    <text evidence="7">Belongs to the DHHC palmitoyltransferase family.</text>
</comment>
<proteinExistence type="inferred from homology"/>
<evidence type="ECO:0000256" key="3">
    <source>
        <dbReference type="ARBA" id="ARBA00022692"/>
    </source>
</evidence>
<dbReference type="EC" id="2.3.1.225" evidence="7"/>
<evidence type="ECO:0000259" key="8">
    <source>
        <dbReference type="Pfam" id="PF01529"/>
    </source>
</evidence>
<dbReference type="AlphaFoldDB" id="A0A0N5A9D3"/>
<evidence type="ECO:0000256" key="1">
    <source>
        <dbReference type="ARBA" id="ARBA00004141"/>
    </source>
</evidence>
<name>A0A0N5A9D3_9BILA</name>
<comment type="catalytic activity">
    <reaction evidence="7">
        <text>L-cysteinyl-[protein] + hexadecanoyl-CoA = S-hexadecanoyl-L-cysteinyl-[protein] + CoA</text>
        <dbReference type="Rhea" id="RHEA:36683"/>
        <dbReference type="Rhea" id="RHEA-COMP:10131"/>
        <dbReference type="Rhea" id="RHEA-COMP:11032"/>
        <dbReference type="ChEBI" id="CHEBI:29950"/>
        <dbReference type="ChEBI" id="CHEBI:57287"/>
        <dbReference type="ChEBI" id="CHEBI:57379"/>
        <dbReference type="ChEBI" id="CHEBI:74151"/>
        <dbReference type="EC" id="2.3.1.225"/>
    </reaction>
</comment>
<comment type="subcellular location">
    <subcellularLocation>
        <location evidence="1">Membrane</location>
        <topology evidence="1">Multi-pass membrane protein</topology>
    </subcellularLocation>
</comment>
<feature type="transmembrane region" description="Helical" evidence="7">
    <location>
        <begin position="51"/>
        <end position="70"/>
    </location>
</feature>
<feature type="transmembrane region" description="Helical" evidence="7">
    <location>
        <begin position="12"/>
        <end position="36"/>
    </location>
</feature>
<keyword evidence="9" id="KW-1185">Reference proteome</keyword>
<reference evidence="10" key="1">
    <citation type="submission" date="2017-02" db="UniProtKB">
        <authorList>
            <consortium name="WormBaseParasite"/>
        </authorList>
    </citation>
    <scope>IDENTIFICATION</scope>
</reference>
<evidence type="ECO:0000313" key="10">
    <source>
        <dbReference type="WBParaSite" id="SMUV_0000070701-mRNA-1"/>
    </source>
</evidence>
<dbReference type="PANTHER" id="PTHR12246">
    <property type="entry name" value="PALMITOYLTRANSFERASE ZDHHC16"/>
    <property type="match status" value="1"/>
</dbReference>
<keyword evidence="2 7" id="KW-0808">Transferase</keyword>
<evidence type="ECO:0000256" key="7">
    <source>
        <dbReference type="RuleBase" id="RU079119"/>
    </source>
</evidence>
<feature type="domain" description="Palmitoyltransferase DHHC" evidence="8">
    <location>
        <begin position="127"/>
        <end position="249"/>
    </location>
</feature>
<dbReference type="Pfam" id="PF01529">
    <property type="entry name" value="DHHC"/>
    <property type="match status" value="1"/>
</dbReference>
<keyword evidence="5 7" id="KW-0472">Membrane</keyword>
<feature type="transmembrane region" description="Helical" evidence="7">
    <location>
        <begin position="209"/>
        <end position="234"/>
    </location>
</feature>
<dbReference type="InterPro" id="IPR039859">
    <property type="entry name" value="PFA4/ZDH16/20/ERF2-like"/>
</dbReference>
<dbReference type="GO" id="GO:0019706">
    <property type="term" value="F:protein-cysteine S-palmitoyltransferase activity"/>
    <property type="evidence" value="ECO:0007669"/>
    <property type="project" value="UniProtKB-EC"/>
</dbReference>